<comment type="caution">
    <text evidence="2">The sequence shown here is derived from an EMBL/GenBank/DDBJ whole genome shotgun (WGS) entry which is preliminary data.</text>
</comment>
<dbReference type="Proteomes" id="UP000266188">
    <property type="component" value="Unassembled WGS sequence"/>
</dbReference>
<gene>
    <name evidence="2" type="ORF">PHISCL_06537</name>
</gene>
<protein>
    <submittedName>
        <fullName evidence="2">Uncharacterized protein</fullName>
    </submittedName>
</protein>
<evidence type="ECO:0000313" key="3">
    <source>
        <dbReference type="Proteomes" id="UP000266188"/>
    </source>
</evidence>
<evidence type="ECO:0000256" key="1">
    <source>
        <dbReference type="SAM" id="MobiDB-lite"/>
    </source>
</evidence>
<keyword evidence="3" id="KW-1185">Reference proteome</keyword>
<feature type="compositionally biased region" description="Basic residues" evidence="1">
    <location>
        <begin position="95"/>
        <end position="106"/>
    </location>
</feature>
<feature type="region of interest" description="Disordered" evidence="1">
    <location>
        <begin position="374"/>
        <end position="399"/>
    </location>
</feature>
<organism evidence="2 3">
    <name type="scientific">Aspergillus sclerotialis</name>
    <dbReference type="NCBI Taxonomy" id="2070753"/>
    <lineage>
        <taxon>Eukaryota</taxon>
        <taxon>Fungi</taxon>
        <taxon>Dikarya</taxon>
        <taxon>Ascomycota</taxon>
        <taxon>Pezizomycotina</taxon>
        <taxon>Eurotiomycetes</taxon>
        <taxon>Eurotiomycetidae</taxon>
        <taxon>Eurotiales</taxon>
        <taxon>Aspergillaceae</taxon>
        <taxon>Aspergillus</taxon>
        <taxon>Aspergillus subgen. Polypaecilum</taxon>
    </lineage>
</organism>
<proteinExistence type="predicted"/>
<sequence>MNWTGGRLRRHSSNNKAAALTKIQKQNFAKSKVKSSKDIYHQLPFQNFTQFRHFSKGTFPDDQVTNKVDGEAAHKSTQQSAPTSISYQQPSFHSNTRHPSQKASRLGRIKRQLLDKSDWAVVSASRPLQMTFTPIEELERFGKRRRLTEADKKRLTNYYGSLQAPELIMGRARRRDDTPSQAANDDVDIRINGIRAGESPARRNGNITSNYTSSQPMLLDRNSTSPENYPRTQEPYTWDDRKPTTKPSLLLSTSSKLSSSRLASMQSRSTPDELPILNTRQHNTQILTDSHILQHSPHIIQDSTQMSFDSFIPQQEDFPESHSPSNSPNHTPQQDPPIRRFTIDDQYLAEQEGLLNISPTTIPETKNMHTHTVSPTELLQPRSPTLSISSNQRSPWLPQPKCSIQRFTGRRNNALGTFFTGKIFNQNGFQDFETEQRLNSTEQIKSPMTIYGQSIILGEDGSVDQIEESVHAMWRI</sequence>
<dbReference type="EMBL" id="MVGC01000250">
    <property type="protein sequence ID" value="RJE21132.1"/>
    <property type="molecule type" value="Genomic_DNA"/>
</dbReference>
<accession>A0A3A2ZDA9</accession>
<feature type="region of interest" description="Disordered" evidence="1">
    <location>
        <begin position="314"/>
        <end position="338"/>
    </location>
</feature>
<feature type="region of interest" description="Disordered" evidence="1">
    <location>
        <begin position="71"/>
        <end position="106"/>
    </location>
</feature>
<feature type="compositionally biased region" description="Low complexity" evidence="1">
    <location>
        <begin position="248"/>
        <end position="269"/>
    </location>
</feature>
<name>A0A3A2ZDA9_9EURO</name>
<evidence type="ECO:0000313" key="2">
    <source>
        <dbReference type="EMBL" id="RJE21132.1"/>
    </source>
</evidence>
<feature type="compositionally biased region" description="Polar residues" evidence="1">
    <location>
        <begin position="75"/>
        <end position="94"/>
    </location>
</feature>
<feature type="compositionally biased region" description="Polar residues" evidence="1">
    <location>
        <begin position="205"/>
        <end position="235"/>
    </location>
</feature>
<dbReference type="AlphaFoldDB" id="A0A3A2ZDA9"/>
<feature type="compositionally biased region" description="Polar residues" evidence="1">
    <location>
        <begin position="374"/>
        <end position="394"/>
    </location>
</feature>
<feature type="region of interest" description="Disordered" evidence="1">
    <location>
        <begin position="194"/>
        <end position="276"/>
    </location>
</feature>
<dbReference type="OrthoDB" id="5426563at2759"/>
<feature type="compositionally biased region" description="Low complexity" evidence="1">
    <location>
        <begin position="321"/>
        <end position="330"/>
    </location>
</feature>
<reference evidence="3" key="1">
    <citation type="submission" date="2017-02" db="EMBL/GenBank/DDBJ databases">
        <authorList>
            <person name="Tafer H."/>
            <person name="Lopandic K."/>
        </authorList>
    </citation>
    <scope>NUCLEOTIDE SEQUENCE [LARGE SCALE GENOMIC DNA]</scope>
    <source>
        <strain evidence="3">CBS 366.77</strain>
    </source>
</reference>